<dbReference type="OrthoDB" id="432685at2759"/>
<evidence type="ECO:0000256" key="8">
    <source>
        <dbReference type="ARBA" id="ARBA00023027"/>
    </source>
</evidence>
<evidence type="ECO:0000256" key="9">
    <source>
        <dbReference type="ARBA" id="ARBA00023128"/>
    </source>
</evidence>
<keyword evidence="6 11" id="KW-0274">FAD</keyword>
<feature type="binding site" evidence="11">
    <location>
        <position position="99"/>
    </location>
    <ligand>
        <name>FAD</name>
        <dbReference type="ChEBI" id="CHEBI:57692"/>
    </ligand>
</feature>
<dbReference type="PANTHER" id="PTHR19370:SF171">
    <property type="entry name" value="NADH-CYTOCHROME B5 REDUCTASE 2"/>
    <property type="match status" value="1"/>
</dbReference>
<keyword evidence="5" id="KW-1000">Mitochondrion outer membrane</keyword>
<evidence type="ECO:0000259" key="14">
    <source>
        <dbReference type="PROSITE" id="PS51384"/>
    </source>
</evidence>
<evidence type="ECO:0000256" key="3">
    <source>
        <dbReference type="ARBA" id="ARBA00006105"/>
    </source>
</evidence>
<dbReference type="SUPFAM" id="SSF63380">
    <property type="entry name" value="Riboflavin synthase domain-like"/>
    <property type="match status" value="1"/>
</dbReference>
<evidence type="ECO:0000256" key="2">
    <source>
        <dbReference type="ARBA" id="ARBA00004572"/>
    </source>
</evidence>
<keyword evidence="16" id="KW-1185">Reference proteome</keyword>
<dbReference type="Pfam" id="PF00175">
    <property type="entry name" value="NAD_binding_1"/>
    <property type="match status" value="1"/>
</dbReference>
<evidence type="ECO:0000256" key="6">
    <source>
        <dbReference type="ARBA" id="ARBA00022827"/>
    </source>
</evidence>
<dbReference type="GO" id="GO:0090524">
    <property type="term" value="F:cytochrome-b5 reductase activity, acting on NADH"/>
    <property type="evidence" value="ECO:0007669"/>
    <property type="project" value="UniProtKB-EC"/>
</dbReference>
<evidence type="ECO:0000256" key="1">
    <source>
        <dbReference type="ARBA" id="ARBA00001974"/>
    </source>
</evidence>
<dbReference type="AlphaFoldDB" id="A0A165K5Y5"/>
<dbReference type="CDD" id="cd06183">
    <property type="entry name" value="cyt_b5_reduct_like"/>
    <property type="match status" value="1"/>
</dbReference>
<comment type="cofactor">
    <cofactor evidence="1 11 12">
        <name>FAD</name>
        <dbReference type="ChEBI" id="CHEBI:57692"/>
    </cofactor>
</comment>
<comment type="similarity">
    <text evidence="3 12">Belongs to the flavoprotein pyridine nucleotide cytochrome reductase family.</text>
</comment>
<evidence type="ECO:0000256" key="10">
    <source>
        <dbReference type="ARBA" id="ARBA00047682"/>
    </source>
</evidence>
<keyword evidence="8 12" id="KW-0520">NAD</keyword>
<dbReference type="Pfam" id="PF00970">
    <property type="entry name" value="FAD_binding_6"/>
    <property type="match status" value="1"/>
</dbReference>
<keyword evidence="4 11" id="KW-0285">Flavoprotein</keyword>
<evidence type="ECO:0000256" key="7">
    <source>
        <dbReference type="ARBA" id="ARBA00023002"/>
    </source>
</evidence>
<gene>
    <name evidence="15" type="ORF">CALCODRAFT_425814</name>
</gene>
<dbReference type="PRINTS" id="PR00406">
    <property type="entry name" value="CYTB5RDTASE"/>
</dbReference>
<feature type="domain" description="FAD-binding FR-type" evidence="14">
    <location>
        <begin position="19"/>
        <end position="131"/>
    </location>
</feature>
<evidence type="ECO:0000256" key="13">
    <source>
        <dbReference type="SAM" id="MobiDB-lite"/>
    </source>
</evidence>
<feature type="binding site" evidence="11">
    <location>
        <position position="82"/>
    </location>
    <ligand>
        <name>FAD</name>
        <dbReference type="ChEBI" id="CHEBI:57692"/>
    </ligand>
</feature>
<reference evidence="15 16" key="1">
    <citation type="journal article" date="2016" name="Mol. Biol. Evol.">
        <title>Comparative Genomics of Early-Diverging Mushroom-Forming Fungi Provides Insights into the Origins of Lignocellulose Decay Capabilities.</title>
        <authorList>
            <person name="Nagy L.G."/>
            <person name="Riley R."/>
            <person name="Tritt A."/>
            <person name="Adam C."/>
            <person name="Daum C."/>
            <person name="Floudas D."/>
            <person name="Sun H."/>
            <person name="Yadav J.S."/>
            <person name="Pangilinan J."/>
            <person name="Larsson K.H."/>
            <person name="Matsuura K."/>
            <person name="Barry K."/>
            <person name="Labutti K."/>
            <person name="Kuo R."/>
            <person name="Ohm R.A."/>
            <person name="Bhattacharya S.S."/>
            <person name="Shirouzu T."/>
            <person name="Yoshinaga Y."/>
            <person name="Martin F.M."/>
            <person name="Grigoriev I.V."/>
            <person name="Hibbett D.S."/>
        </authorList>
    </citation>
    <scope>NUCLEOTIDE SEQUENCE [LARGE SCALE GENOMIC DNA]</scope>
    <source>
        <strain evidence="15 16">HHB12733</strain>
    </source>
</reference>
<dbReference type="PRINTS" id="PR00371">
    <property type="entry name" value="FPNCR"/>
</dbReference>
<feature type="binding site" evidence="11">
    <location>
        <position position="97"/>
    </location>
    <ligand>
        <name>FAD</name>
        <dbReference type="ChEBI" id="CHEBI:57692"/>
    </ligand>
</feature>
<feature type="binding site" evidence="11">
    <location>
        <position position="80"/>
    </location>
    <ligand>
        <name>FAD</name>
        <dbReference type="ChEBI" id="CHEBI:57692"/>
    </ligand>
</feature>
<protein>
    <recommendedName>
        <fullName evidence="12">NADH-cytochrome b5 reductase</fullName>
        <ecNumber evidence="12">1.6.2.2</ecNumber>
    </recommendedName>
</protein>
<keyword evidence="5" id="KW-0472">Membrane</keyword>
<comment type="catalytic activity">
    <reaction evidence="10 12">
        <text>2 Fe(III)-[cytochrome b5] + NADH = 2 Fe(II)-[cytochrome b5] + NAD(+) + H(+)</text>
        <dbReference type="Rhea" id="RHEA:46680"/>
        <dbReference type="Rhea" id="RHEA-COMP:10438"/>
        <dbReference type="Rhea" id="RHEA-COMP:10439"/>
        <dbReference type="ChEBI" id="CHEBI:15378"/>
        <dbReference type="ChEBI" id="CHEBI:29033"/>
        <dbReference type="ChEBI" id="CHEBI:29034"/>
        <dbReference type="ChEBI" id="CHEBI:57540"/>
        <dbReference type="ChEBI" id="CHEBI:57945"/>
        <dbReference type="EC" id="1.6.2.2"/>
    </reaction>
</comment>
<dbReference type="SUPFAM" id="SSF52343">
    <property type="entry name" value="Ferredoxin reductase-like, C-terminal NADP-linked domain"/>
    <property type="match status" value="1"/>
</dbReference>
<dbReference type="InterPro" id="IPR017927">
    <property type="entry name" value="FAD-bd_FR_type"/>
</dbReference>
<dbReference type="EMBL" id="KV423915">
    <property type="protein sequence ID" value="KZT62728.1"/>
    <property type="molecule type" value="Genomic_DNA"/>
</dbReference>
<dbReference type="Proteomes" id="UP000076842">
    <property type="component" value="Unassembled WGS sequence"/>
</dbReference>
<keyword evidence="7 12" id="KW-0560">Oxidoreductase</keyword>
<dbReference type="InterPro" id="IPR001433">
    <property type="entry name" value="OxRdtase_FAD/NAD-bd"/>
</dbReference>
<evidence type="ECO:0000313" key="16">
    <source>
        <dbReference type="Proteomes" id="UP000076842"/>
    </source>
</evidence>
<dbReference type="InParanoid" id="A0A165K5Y5"/>
<feature type="binding site" evidence="11">
    <location>
        <position position="81"/>
    </location>
    <ligand>
        <name>FAD</name>
        <dbReference type="ChEBI" id="CHEBI:57692"/>
    </ligand>
</feature>
<keyword evidence="9" id="KW-0496">Mitochondrion</keyword>
<evidence type="ECO:0000256" key="4">
    <source>
        <dbReference type="ARBA" id="ARBA00022630"/>
    </source>
</evidence>
<dbReference type="EC" id="1.6.2.2" evidence="12"/>
<feature type="region of interest" description="Disordered" evidence="13">
    <location>
        <begin position="65"/>
        <end position="85"/>
    </location>
</feature>
<accession>A0A165K5Y5</accession>
<evidence type="ECO:0000256" key="12">
    <source>
        <dbReference type="RuleBase" id="RU361226"/>
    </source>
</evidence>
<evidence type="ECO:0000313" key="15">
    <source>
        <dbReference type="EMBL" id="KZT62728.1"/>
    </source>
</evidence>
<comment type="subcellular location">
    <subcellularLocation>
        <location evidence="2">Mitochondrion outer membrane</location>
        <topology evidence="2">Single-pass membrane protein</topology>
    </subcellularLocation>
</comment>
<dbReference type="InterPro" id="IPR008333">
    <property type="entry name" value="Cbr1-like_FAD-bd_dom"/>
</dbReference>
<dbReference type="Gene3D" id="2.40.30.10">
    <property type="entry name" value="Translation factors"/>
    <property type="match status" value="1"/>
</dbReference>
<dbReference type="InterPro" id="IPR039261">
    <property type="entry name" value="FNR_nucleotide-bd"/>
</dbReference>
<dbReference type="GO" id="GO:0005741">
    <property type="term" value="C:mitochondrial outer membrane"/>
    <property type="evidence" value="ECO:0007669"/>
    <property type="project" value="UniProtKB-SubCell"/>
</dbReference>
<dbReference type="InterPro" id="IPR001709">
    <property type="entry name" value="Flavoprot_Pyr_Nucl_cyt_Rdtase"/>
</dbReference>
<evidence type="ECO:0000256" key="11">
    <source>
        <dbReference type="PIRSR" id="PIRSR601834-1"/>
    </source>
</evidence>
<evidence type="ECO:0000256" key="5">
    <source>
        <dbReference type="ARBA" id="ARBA00022787"/>
    </source>
</evidence>
<feature type="binding site" evidence="11">
    <location>
        <position position="148"/>
    </location>
    <ligand>
        <name>FAD</name>
        <dbReference type="ChEBI" id="CHEBI:57692"/>
    </ligand>
</feature>
<organism evidence="15 16">
    <name type="scientific">Calocera cornea HHB12733</name>
    <dbReference type="NCBI Taxonomy" id="1353952"/>
    <lineage>
        <taxon>Eukaryota</taxon>
        <taxon>Fungi</taxon>
        <taxon>Dikarya</taxon>
        <taxon>Basidiomycota</taxon>
        <taxon>Agaricomycotina</taxon>
        <taxon>Dacrymycetes</taxon>
        <taxon>Dacrymycetales</taxon>
        <taxon>Dacrymycetaceae</taxon>
        <taxon>Calocera</taxon>
    </lineage>
</organism>
<dbReference type="Gene3D" id="3.40.50.80">
    <property type="entry name" value="Nucleotide-binding domain of ferredoxin-NADP reductase (FNR) module"/>
    <property type="match status" value="1"/>
</dbReference>
<dbReference type="FunFam" id="3.40.50.80:FF:000009">
    <property type="entry name" value="NADH-cytochrome b5 reductase"/>
    <property type="match status" value="1"/>
</dbReference>
<dbReference type="PROSITE" id="PS51384">
    <property type="entry name" value="FAD_FR"/>
    <property type="match status" value="1"/>
</dbReference>
<name>A0A165K5Y5_9BASI</name>
<dbReference type="InterPro" id="IPR001834">
    <property type="entry name" value="CBR-like"/>
</dbReference>
<proteinExistence type="inferred from homology"/>
<dbReference type="InterPro" id="IPR017938">
    <property type="entry name" value="Riboflavin_synthase-like_b-brl"/>
</dbReference>
<dbReference type="STRING" id="1353952.A0A165K5Y5"/>
<sequence>MAPLQPPPPTPLAPALDPDEFREFELLRTVPYNHNTAKYVFRLPEGHATLLPVAACVLLKPAEEDEARAPKDNKGKPVVRPYTPISPSEKEGEVDFLIKKYDTGLFTPYLSTLQPGQKIAIKGPLPKHAWSANAFASVGLIAGGSGITPMYQLLTHSLSLPEDRTRFTLLFANVTARDILLKDELDRLQKEHPDRLKLVYILDKPDPAFTGPTGYVTKELLKEHLAGPELGEKVKVFVCGPPGQVSALAGKKQGMKQGALGGALKELGYSEDQVFKF</sequence>
<dbReference type="PANTHER" id="PTHR19370">
    <property type="entry name" value="NADH-CYTOCHROME B5 REDUCTASE"/>
    <property type="match status" value="1"/>
</dbReference>